<dbReference type="EMBL" id="BART01019063">
    <property type="protein sequence ID" value="GAG81445.1"/>
    <property type="molecule type" value="Genomic_DNA"/>
</dbReference>
<organism evidence="1">
    <name type="scientific">marine sediment metagenome</name>
    <dbReference type="NCBI Taxonomy" id="412755"/>
    <lineage>
        <taxon>unclassified sequences</taxon>
        <taxon>metagenomes</taxon>
        <taxon>ecological metagenomes</taxon>
    </lineage>
</organism>
<name>X1AFZ1_9ZZZZ</name>
<dbReference type="AlphaFoldDB" id="X1AFZ1"/>
<comment type="caution">
    <text evidence="1">The sequence shown here is derived from an EMBL/GenBank/DDBJ whole genome shotgun (WGS) entry which is preliminary data.</text>
</comment>
<gene>
    <name evidence="1" type="ORF">S01H4_35787</name>
</gene>
<proteinExistence type="predicted"/>
<protein>
    <submittedName>
        <fullName evidence="1">Uncharacterized protein</fullName>
    </submittedName>
</protein>
<accession>X1AFZ1</accession>
<sequence length="76" mass="8800">MLKAKNKSQLCISKAELKRRMAVAQLSVPEITELMIEKGWGFYPNKLYRPLREKDFICLDRAMMNDLLGILREGAN</sequence>
<reference evidence="1" key="1">
    <citation type="journal article" date="2014" name="Front. Microbiol.">
        <title>High frequency of phylogenetically diverse reductive dehalogenase-homologous genes in deep subseafloor sedimentary metagenomes.</title>
        <authorList>
            <person name="Kawai M."/>
            <person name="Futagami T."/>
            <person name="Toyoda A."/>
            <person name="Takaki Y."/>
            <person name="Nishi S."/>
            <person name="Hori S."/>
            <person name="Arai W."/>
            <person name="Tsubouchi T."/>
            <person name="Morono Y."/>
            <person name="Uchiyama I."/>
            <person name="Ito T."/>
            <person name="Fujiyama A."/>
            <person name="Inagaki F."/>
            <person name="Takami H."/>
        </authorList>
    </citation>
    <scope>NUCLEOTIDE SEQUENCE</scope>
    <source>
        <strain evidence="1">Expedition CK06-06</strain>
    </source>
</reference>
<evidence type="ECO:0000313" key="1">
    <source>
        <dbReference type="EMBL" id="GAG81445.1"/>
    </source>
</evidence>